<evidence type="ECO:0000256" key="1">
    <source>
        <dbReference type="SAM" id="Coils"/>
    </source>
</evidence>
<keyword evidence="4" id="KW-1185">Reference proteome</keyword>
<dbReference type="Gene3D" id="3.30.710.10">
    <property type="entry name" value="Potassium Channel Kv1.1, Chain A"/>
    <property type="match status" value="1"/>
</dbReference>
<dbReference type="EMBL" id="ML977153">
    <property type="protein sequence ID" value="KAF1987155.1"/>
    <property type="molecule type" value="Genomic_DNA"/>
</dbReference>
<keyword evidence="1" id="KW-0175">Coiled coil</keyword>
<dbReference type="AlphaFoldDB" id="A0A6G1H1V5"/>
<dbReference type="Proteomes" id="UP000800041">
    <property type="component" value="Unassembled WGS sequence"/>
</dbReference>
<protein>
    <recommendedName>
        <fullName evidence="2">BTB domain-containing protein</fullName>
    </recommendedName>
</protein>
<dbReference type="InterPro" id="IPR011333">
    <property type="entry name" value="SKP1/BTB/POZ_sf"/>
</dbReference>
<sequence>MASDALVVVVPKERLVLTFGDEDYADCRVVCNDIEWQCHRIVICRQSGFFKELIKSANIVNECRVIDLSALGSPAAIQRALDFMYTGDYQVLLYDGQPIEAVADISESLSAFRISDNISMIHLTSKTLSVAPSSIPSPKSCAVIHMQTYAIATILGLDDLRSLALESVYGELGDPLPLARLRLIAKESPFARCRYPGTIHRAQSAREGTVKVAQAKEVIGIIAGYEKKLNNVRDKFSVQRSQLLGENDALRKELNSARSAHAKDKDILQEAQKKIAKQETELASLRDQLSVRRSQLQGANVSLRKELAGTRSIFSVAKETLRQEHVAAQEVYFEEIKDLRKQIEAARLNGQKEKNLASQNGRNRFLENLRSKFHSVLLNEDECCRHCNAYLDSAYFHEYSDGRISWKCRDCGTKHGDVECY</sequence>
<gene>
    <name evidence="3" type="ORF">K402DRAFT_403688</name>
</gene>
<evidence type="ECO:0000313" key="3">
    <source>
        <dbReference type="EMBL" id="KAF1987155.1"/>
    </source>
</evidence>
<evidence type="ECO:0000313" key="4">
    <source>
        <dbReference type="Proteomes" id="UP000800041"/>
    </source>
</evidence>
<dbReference type="OrthoDB" id="191037at2759"/>
<dbReference type="PROSITE" id="PS50097">
    <property type="entry name" value="BTB"/>
    <property type="match status" value="1"/>
</dbReference>
<name>A0A6G1H1V5_9PEZI</name>
<dbReference type="Pfam" id="PF00651">
    <property type="entry name" value="BTB"/>
    <property type="match status" value="1"/>
</dbReference>
<evidence type="ECO:0000259" key="2">
    <source>
        <dbReference type="PROSITE" id="PS50097"/>
    </source>
</evidence>
<accession>A0A6G1H1V5</accession>
<dbReference type="SUPFAM" id="SSF54695">
    <property type="entry name" value="POZ domain"/>
    <property type="match status" value="1"/>
</dbReference>
<proteinExistence type="predicted"/>
<organism evidence="3 4">
    <name type="scientific">Aulographum hederae CBS 113979</name>
    <dbReference type="NCBI Taxonomy" id="1176131"/>
    <lineage>
        <taxon>Eukaryota</taxon>
        <taxon>Fungi</taxon>
        <taxon>Dikarya</taxon>
        <taxon>Ascomycota</taxon>
        <taxon>Pezizomycotina</taxon>
        <taxon>Dothideomycetes</taxon>
        <taxon>Pleosporomycetidae</taxon>
        <taxon>Aulographales</taxon>
        <taxon>Aulographaceae</taxon>
    </lineage>
</organism>
<feature type="coiled-coil region" evidence="1">
    <location>
        <begin position="240"/>
        <end position="288"/>
    </location>
</feature>
<feature type="coiled-coil region" evidence="1">
    <location>
        <begin position="329"/>
        <end position="356"/>
    </location>
</feature>
<feature type="domain" description="BTB" evidence="2">
    <location>
        <begin position="25"/>
        <end position="93"/>
    </location>
</feature>
<dbReference type="InterPro" id="IPR000210">
    <property type="entry name" value="BTB/POZ_dom"/>
</dbReference>
<dbReference type="CDD" id="cd18186">
    <property type="entry name" value="BTB_POZ_ZBTB_KLHL-like"/>
    <property type="match status" value="1"/>
</dbReference>
<reference evidence="3" key="1">
    <citation type="journal article" date="2020" name="Stud. Mycol.">
        <title>101 Dothideomycetes genomes: a test case for predicting lifestyles and emergence of pathogens.</title>
        <authorList>
            <person name="Haridas S."/>
            <person name="Albert R."/>
            <person name="Binder M."/>
            <person name="Bloem J."/>
            <person name="Labutti K."/>
            <person name="Salamov A."/>
            <person name="Andreopoulos B."/>
            <person name="Baker S."/>
            <person name="Barry K."/>
            <person name="Bills G."/>
            <person name="Bluhm B."/>
            <person name="Cannon C."/>
            <person name="Castanera R."/>
            <person name="Culley D."/>
            <person name="Daum C."/>
            <person name="Ezra D."/>
            <person name="Gonzalez J."/>
            <person name="Henrissat B."/>
            <person name="Kuo A."/>
            <person name="Liang C."/>
            <person name="Lipzen A."/>
            <person name="Lutzoni F."/>
            <person name="Magnuson J."/>
            <person name="Mondo S."/>
            <person name="Nolan M."/>
            <person name="Ohm R."/>
            <person name="Pangilinan J."/>
            <person name="Park H.-J."/>
            <person name="Ramirez L."/>
            <person name="Alfaro M."/>
            <person name="Sun H."/>
            <person name="Tritt A."/>
            <person name="Yoshinaga Y."/>
            <person name="Zwiers L.-H."/>
            <person name="Turgeon B."/>
            <person name="Goodwin S."/>
            <person name="Spatafora J."/>
            <person name="Crous P."/>
            <person name="Grigoriev I."/>
        </authorList>
    </citation>
    <scope>NUCLEOTIDE SEQUENCE</scope>
    <source>
        <strain evidence="3">CBS 113979</strain>
    </source>
</reference>